<dbReference type="GO" id="GO:0016787">
    <property type="term" value="F:hydrolase activity"/>
    <property type="evidence" value="ECO:0007669"/>
    <property type="project" value="UniProtKB-KW"/>
</dbReference>
<gene>
    <name evidence="2" type="ORF">PECM_000762</name>
</gene>
<dbReference type="OrthoDB" id="8119704at2759"/>
<dbReference type="AlphaFoldDB" id="A0A8J8WLX3"/>
<proteinExistence type="predicted"/>
<dbReference type="PANTHER" id="PTHR43798">
    <property type="entry name" value="MONOACYLGLYCEROL LIPASE"/>
    <property type="match status" value="1"/>
</dbReference>
<organism evidence="2 3">
    <name type="scientific">Penicillium ucsense</name>
    <dbReference type="NCBI Taxonomy" id="2839758"/>
    <lineage>
        <taxon>Eukaryota</taxon>
        <taxon>Fungi</taxon>
        <taxon>Dikarya</taxon>
        <taxon>Ascomycota</taxon>
        <taxon>Pezizomycotina</taxon>
        <taxon>Eurotiomycetes</taxon>
        <taxon>Eurotiomycetidae</taxon>
        <taxon>Eurotiales</taxon>
        <taxon>Aspergillaceae</taxon>
        <taxon>Penicillium</taxon>
    </lineage>
</organism>
<dbReference type="Proteomes" id="UP000631181">
    <property type="component" value="Unassembled WGS sequence"/>
</dbReference>
<dbReference type="InterPro" id="IPR050266">
    <property type="entry name" value="AB_hydrolase_sf"/>
</dbReference>
<evidence type="ECO:0000259" key="1">
    <source>
        <dbReference type="Pfam" id="PF00561"/>
    </source>
</evidence>
<feature type="domain" description="AB hydrolase-1" evidence="1">
    <location>
        <begin position="19"/>
        <end position="139"/>
    </location>
</feature>
<reference evidence="2" key="1">
    <citation type="journal article" date="2020" name="Front. Microbiol.">
        <title>Gene regulatory networks of Penicillium echinulatum 2HH and Penicillium oxalicum 114-2 inferred by a computational biology approach.</title>
        <authorList>
            <person name="Lenz A.R."/>
            <person name="Galan-Vasquez E."/>
            <person name="Balbinot E."/>
            <person name="De Abreu F.P."/>
            <person name="De Oliveira N.S."/>
            <person name="Da Rosa L.O."/>
            <person name="De Avila E Silva S."/>
            <person name="Camassola M."/>
            <person name="Dillon A.J.P."/>
            <person name="Perez-Rueda E."/>
        </authorList>
    </citation>
    <scope>NUCLEOTIDE SEQUENCE</scope>
    <source>
        <strain evidence="2">S1M29</strain>
    </source>
</reference>
<dbReference type="EMBL" id="WIWV01000011">
    <property type="protein sequence ID" value="KAF7718841.1"/>
    <property type="molecule type" value="Genomic_DNA"/>
</dbReference>
<accession>A0A8J8WLX3</accession>
<sequence>MSETPISYTSHNVSSPKATILLIHGGFSDGQEWDPIWPLLVAADYHVMIPDLPGHGNSCDAGRGFAVEDAARRLADLVQAHALDQKAHVVAMSIGAHVAAAMAARYPEQIQSLVVSGFNMFPPSLVSPVLPYFVYAVQRTSGFIKNPTVEWRRFCKGQGTLSTTCDIFNMLFSARALKPIAARSLVVAATRAGISADNIDHARRLFETIQPDNGSRLVQHRGMRHPWNADEPRIFTNLVTCWAERKDLPEGFESVV</sequence>
<dbReference type="GO" id="GO:0072330">
    <property type="term" value="P:monocarboxylic acid biosynthetic process"/>
    <property type="evidence" value="ECO:0007669"/>
    <property type="project" value="UniProtKB-ARBA"/>
</dbReference>
<dbReference type="SUPFAM" id="SSF53474">
    <property type="entry name" value="alpha/beta-Hydrolases"/>
    <property type="match status" value="1"/>
</dbReference>
<dbReference type="Pfam" id="PF00561">
    <property type="entry name" value="Abhydrolase_1"/>
    <property type="match status" value="1"/>
</dbReference>
<evidence type="ECO:0000313" key="3">
    <source>
        <dbReference type="Proteomes" id="UP000631181"/>
    </source>
</evidence>
<dbReference type="Gene3D" id="3.40.50.1820">
    <property type="entry name" value="alpha/beta hydrolase"/>
    <property type="match status" value="1"/>
</dbReference>
<comment type="caution">
    <text evidence="2">The sequence shown here is derived from an EMBL/GenBank/DDBJ whole genome shotgun (WGS) entry which is preliminary data.</text>
</comment>
<dbReference type="InterPro" id="IPR029058">
    <property type="entry name" value="AB_hydrolase_fold"/>
</dbReference>
<dbReference type="PRINTS" id="PR00111">
    <property type="entry name" value="ABHYDROLASE"/>
</dbReference>
<keyword evidence="3" id="KW-1185">Reference proteome</keyword>
<dbReference type="EC" id="3.1.1.-" evidence="2"/>
<dbReference type="GO" id="GO:0016020">
    <property type="term" value="C:membrane"/>
    <property type="evidence" value="ECO:0007669"/>
    <property type="project" value="TreeGrafter"/>
</dbReference>
<name>A0A8J8WLX3_9EURO</name>
<dbReference type="PANTHER" id="PTHR43798:SF33">
    <property type="entry name" value="HYDROLASE, PUTATIVE (AFU_ORTHOLOGUE AFUA_2G14860)-RELATED"/>
    <property type="match status" value="1"/>
</dbReference>
<dbReference type="GO" id="GO:0017000">
    <property type="term" value="P:antibiotic biosynthetic process"/>
    <property type="evidence" value="ECO:0007669"/>
    <property type="project" value="UniProtKB-ARBA"/>
</dbReference>
<evidence type="ECO:0000313" key="2">
    <source>
        <dbReference type="EMBL" id="KAF7718841.1"/>
    </source>
</evidence>
<keyword evidence="2" id="KW-0378">Hydrolase</keyword>
<protein>
    <submittedName>
        <fullName evidence="2">Alpha/beta hydrolase fold-1 domain-containing protein</fullName>
        <ecNumber evidence="2">3.1.1.-</ecNumber>
    </submittedName>
</protein>
<dbReference type="InterPro" id="IPR000073">
    <property type="entry name" value="AB_hydrolase_1"/>
</dbReference>